<name>A0A9X9Q0G2_GULGU</name>
<evidence type="ECO:0000313" key="1">
    <source>
        <dbReference type="EMBL" id="VCW84516.1"/>
    </source>
</evidence>
<dbReference type="AlphaFoldDB" id="A0A9X9Q0G2"/>
<evidence type="ECO:0000313" key="2">
    <source>
        <dbReference type="Proteomes" id="UP000269945"/>
    </source>
</evidence>
<keyword evidence="2" id="KW-1185">Reference proteome</keyword>
<protein>
    <submittedName>
        <fullName evidence="1">Uncharacterized protein</fullName>
    </submittedName>
</protein>
<accession>A0A9X9Q0G2</accession>
<organism evidence="1 2">
    <name type="scientific">Gulo gulo</name>
    <name type="common">Wolverine</name>
    <name type="synonym">Gluton</name>
    <dbReference type="NCBI Taxonomy" id="48420"/>
    <lineage>
        <taxon>Eukaryota</taxon>
        <taxon>Metazoa</taxon>
        <taxon>Chordata</taxon>
        <taxon>Craniata</taxon>
        <taxon>Vertebrata</taxon>
        <taxon>Euteleostomi</taxon>
        <taxon>Mammalia</taxon>
        <taxon>Eutheria</taxon>
        <taxon>Laurasiatheria</taxon>
        <taxon>Carnivora</taxon>
        <taxon>Caniformia</taxon>
        <taxon>Musteloidea</taxon>
        <taxon>Mustelidae</taxon>
        <taxon>Guloninae</taxon>
        <taxon>Gulo</taxon>
    </lineage>
</organism>
<gene>
    <name evidence="1" type="ORF">BN2614_LOCUS1</name>
</gene>
<dbReference type="Proteomes" id="UP000269945">
    <property type="component" value="Unassembled WGS sequence"/>
</dbReference>
<dbReference type="EMBL" id="CYRY02014462">
    <property type="protein sequence ID" value="VCW84516.1"/>
    <property type="molecule type" value="Genomic_DNA"/>
</dbReference>
<sequence length="225" mass="26008">MDGSFFAVTSHTTTMNIFDRYLLGTEDIVFLTLSQEDLTQSFMVHFNTIDFSCNIDWSKGDQYPGFQNTSLRSAHRDSTNATNFIDVLERQKQGLVSWTRWWQKAIHSFQQCGSTGIPIFMGDFQSLEPRHVSTWLQHVVIIPTRCWHKSYCVGGVANILNVSADFLNDLLVYCILSSCRTTQWNPFCEHQQLVLSHPVWKPEGHTHGSAHSWRHLLQIHQHQQQ</sequence>
<reference evidence="1 2" key="1">
    <citation type="submission" date="2018-10" db="EMBL/GenBank/DDBJ databases">
        <authorList>
            <person name="Ekblom R."/>
            <person name="Jareborg N."/>
        </authorList>
    </citation>
    <scope>NUCLEOTIDE SEQUENCE [LARGE SCALE GENOMIC DNA]</scope>
    <source>
        <tissue evidence="1">Muscle</tissue>
    </source>
</reference>
<proteinExistence type="predicted"/>
<comment type="caution">
    <text evidence="1">The sequence shown here is derived from an EMBL/GenBank/DDBJ whole genome shotgun (WGS) entry which is preliminary data.</text>
</comment>